<feature type="compositionally biased region" description="Polar residues" evidence="2">
    <location>
        <begin position="1"/>
        <end position="18"/>
    </location>
</feature>
<protein>
    <submittedName>
        <fullName evidence="3">Uncharacterized protein</fullName>
    </submittedName>
</protein>
<gene>
    <name evidence="3" type="ORF">Terrestrivirus1_126</name>
</gene>
<sequence>MSASQQPPAYSELAEQNPNTTVSNVSNNELLTQALKKINELETRLNKQEHKLHEKSKKEKLNDKIQELGIKLKKERKLYGDTAYREYQNYNSYGFGFGISHERVKQYKNEIDILERSINELKVEYYKCID</sequence>
<proteinExistence type="predicted"/>
<evidence type="ECO:0000256" key="2">
    <source>
        <dbReference type="SAM" id="MobiDB-lite"/>
    </source>
</evidence>
<evidence type="ECO:0000313" key="3">
    <source>
        <dbReference type="EMBL" id="AYV75252.1"/>
    </source>
</evidence>
<name>A0A3G4ZK87_9VIRU</name>
<feature type="coiled-coil region" evidence="1">
    <location>
        <begin position="31"/>
        <end position="78"/>
    </location>
</feature>
<evidence type="ECO:0000256" key="1">
    <source>
        <dbReference type="SAM" id="Coils"/>
    </source>
</evidence>
<reference evidence="3" key="1">
    <citation type="submission" date="2018-10" db="EMBL/GenBank/DDBJ databases">
        <title>Hidden diversity of soil giant viruses.</title>
        <authorList>
            <person name="Schulz F."/>
            <person name="Alteio L."/>
            <person name="Goudeau D."/>
            <person name="Ryan E.M."/>
            <person name="Malmstrom R.R."/>
            <person name="Blanchard J."/>
            <person name="Woyke T."/>
        </authorList>
    </citation>
    <scope>NUCLEOTIDE SEQUENCE</scope>
    <source>
        <strain evidence="3">TEV1</strain>
    </source>
</reference>
<organism evidence="3">
    <name type="scientific">Terrestrivirus sp</name>
    <dbReference type="NCBI Taxonomy" id="2487775"/>
    <lineage>
        <taxon>Viruses</taxon>
        <taxon>Varidnaviria</taxon>
        <taxon>Bamfordvirae</taxon>
        <taxon>Nucleocytoviricota</taxon>
        <taxon>Megaviricetes</taxon>
        <taxon>Imitervirales</taxon>
        <taxon>Mimiviridae</taxon>
        <taxon>Klosneuvirinae</taxon>
    </lineage>
</organism>
<accession>A0A3G4ZK87</accession>
<feature type="region of interest" description="Disordered" evidence="2">
    <location>
        <begin position="1"/>
        <end position="27"/>
    </location>
</feature>
<keyword evidence="1" id="KW-0175">Coiled coil</keyword>
<dbReference type="EMBL" id="MK071979">
    <property type="protein sequence ID" value="AYV75252.1"/>
    <property type="molecule type" value="Genomic_DNA"/>
</dbReference>